<organism evidence="14 15">
    <name type="scientific">Cellvibrio fontiphilus</name>
    <dbReference type="NCBI Taxonomy" id="1815559"/>
    <lineage>
        <taxon>Bacteria</taxon>
        <taxon>Pseudomonadati</taxon>
        <taxon>Pseudomonadota</taxon>
        <taxon>Gammaproteobacteria</taxon>
        <taxon>Cellvibrionales</taxon>
        <taxon>Cellvibrionaceae</taxon>
        <taxon>Cellvibrio</taxon>
    </lineage>
</organism>
<feature type="domain" description="CBM6" evidence="12">
    <location>
        <begin position="1007"/>
        <end position="1128"/>
    </location>
</feature>
<feature type="domain" description="CBM56" evidence="13">
    <location>
        <begin position="888"/>
        <end position="983"/>
    </location>
</feature>
<dbReference type="SUPFAM" id="SSF49785">
    <property type="entry name" value="Galactose-binding domain-like"/>
    <property type="match status" value="1"/>
</dbReference>
<keyword evidence="9" id="KW-0624">Polysaccharide degradation</keyword>
<dbReference type="SMART" id="SM00606">
    <property type="entry name" value="CBD_IV"/>
    <property type="match status" value="1"/>
</dbReference>
<feature type="compositionally biased region" description="Low complexity" evidence="10">
    <location>
        <begin position="832"/>
        <end position="850"/>
    </location>
</feature>
<comment type="catalytic activity">
    <reaction evidence="1">
        <text>Hydrolysis of (1-&gt;3)-beta-D-glucosidic linkages in (1-&gt;3)-beta-D-glucans.</text>
        <dbReference type="EC" id="3.2.1.39"/>
    </reaction>
</comment>
<evidence type="ECO:0000256" key="4">
    <source>
        <dbReference type="ARBA" id="ARBA00022729"/>
    </source>
</evidence>
<dbReference type="InterPro" id="IPR005084">
    <property type="entry name" value="CBM6"/>
</dbReference>
<feature type="chain" id="PRO_5045769754" description="glucan endo-1,3-beta-D-glucosidase" evidence="11">
    <location>
        <begin position="33"/>
        <end position="1130"/>
    </location>
</feature>
<evidence type="ECO:0000256" key="9">
    <source>
        <dbReference type="ARBA" id="ARBA00023326"/>
    </source>
</evidence>
<dbReference type="EMBL" id="JBHRTF010000001">
    <property type="protein sequence ID" value="MFC3114054.1"/>
    <property type="molecule type" value="Genomic_DNA"/>
</dbReference>
<dbReference type="InterPro" id="IPR047569">
    <property type="entry name" value="CBM56"/>
</dbReference>
<evidence type="ECO:0000259" key="13">
    <source>
        <dbReference type="PROSITE" id="PS52005"/>
    </source>
</evidence>
<evidence type="ECO:0000313" key="15">
    <source>
        <dbReference type="Proteomes" id="UP001595555"/>
    </source>
</evidence>
<dbReference type="Proteomes" id="UP001595555">
    <property type="component" value="Unassembled WGS sequence"/>
</dbReference>
<dbReference type="GO" id="GO:0016787">
    <property type="term" value="F:hydrolase activity"/>
    <property type="evidence" value="ECO:0007669"/>
    <property type="project" value="UniProtKB-KW"/>
</dbReference>
<dbReference type="InterPro" id="IPR006584">
    <property type="entry name" value="Cellulose-bd_IV"/>
</dbReference>
<evidence type="ECO:0000259" key="12">
    <source>
        <dbReference type="PROSITE" id="PS51175"/>
    </source>
</evidence>
<feature type="region of interest" description="Disordered" evidence="10">
    <location>
        <begin position="822"/>
        <end position="850"/>
    </location>
</feature>
<keyword evidence="15" id="KW-1185">Reference proteome</keyword>
<dbReference type="RefSeq" id="WP_378115035.1">
    <property type="nucleotide sequence ID" value="NZ_JBHRTF010000001.1"/>
</dbReference>
<accession>A0ABV7FDK3</accession>
<dbReference type="Pfam" id="PF03422">
    <property type="entry name" value="CBM_6"/>
    <property type="match status" value="1"/>
</dbReference>
<evidence type="ECO:0000256" key="3">
    <source>
        <dbReference type="ARBA" id="ARBA00012780"/>
    </source>
</evidence>
<evidence type="ECO:0000256" key="1">
    <source>
        <dbReference type="ARBA" id="ARBA00000382"/>
    </source>
</evidence>
<evidence type="ECO:0000256" key="7">
    <source>
        <dbReference type="ARBA" id="ARBA00023295"/>
    </source>
</evidence>
<dbReference type="InterPro" id="IPR005200">
    <property type="entry name" value="Endo-beta-glucanase"/>
</dbReference>
<protein>
    <recommendedName>
        <fullName evidence="3">glucan endo-1,3-beta-D-glucosidase</fullName>
        <ecNumber evidence="3">3.2.1.39</ecNumber>
    </recommendedName>
</protein>
<evidence type="ECO:0000256" key="6">
    <source>
        <dbReference type="ARBA" id="ARBA00023277"/>
    </source>
</evidence>
<evidence type="ECO:0000256" key="2">
    <source>
        <dbReference type="ARBA" id="ARBA00010730"/>
    </source>
</evidence>
<dbReference type="PANTHER" id="PTHR31983:SF0">
    <property type="entry name" value="GLUCAN ENDO-1,3-BETA-D-GLUCOSIDASE 2"/>
    <property type="match status" value="1"/>
</dbReference>
<proteinExistence type="inferred from homology"/>
<feature type="signal peptide" evidence="11">
    <location>
        <begin position="1"/>
        <end position="32"/>
    </location>
</feature>
<evidence type="ECO:0000256" key="11">
    <source>
        <dbReference type="SAM" id="SignalP"/>
    </source>
</evidence>
<dbReference type="Pfam" id="PF22184">
    <property type="entry name" value="CBM_56"/>
    <property type="match status" value="1"/>
</dbReference>
<comment type="caution">
    <text evidence="14">The sequence shown here is derived from an EMBL/GenBank/DDBJ whole genome shotgun (WGS) entry which is preliminary data.</text>
</comment>
<evidence type="ECO:0000256" key="8">
    <source>
        <dbReference type="ARBA" id="ARBA00023316"/>
    </source>
</evidence>
<evidence type="ECO:0000313" key="14">
    <source>
        <dbReference type="EMBL" id="MFC3114054.1"/>
    </source>
</evidence>
<gene>
    <name evidence="14" type="ORF">ACFODX_00695</name>
</gene>
<keyword evidence="4 11" id="KW-0732">Signal</keyword>
<dbReference type="InterPro" id="IPR040720">
    <property type="entry name" value="GH81_C"/>
</dbReference>
<dbReference type="InterPro" id="IPR008979">
    <property type="entry name" value="Galactose-bd-like_sf"/>
</dbReference>
<keyword evidence="5 14" id="KW-0378">Hydrolase</keyword>
<dbReference type="CDD" id="cd04080">
    <property type="entry name" value="CBM6_cellulase-like"/>
    <property type="match status" value="1"/>
</dbReference>
<dbReference type="PROSITE" id="PS52008">
    <property type="entry name" value="GH81"/>
    <property type="match status" value="1"/>
</dbReference>
<dbReference type="PROSITE" id="PS51175">
    <property type="entry name" value="CBM6"/>
    <property type="match status" value="1"/>
</dbReference>
<comment type="similarity">
    <text evidence="2">Belongs to the glycosyl hydrolase 81 family.</text>
</comment>
<keyword evidence="8" id="KW-0961">Cell wall biogenesis/degradation</keyword>
<dbReference type="PANTHER" id="PTHR31983">
    <property type="entry name" value="ENDO-1,3(4)-BETA-GLUCANASE 1"/>
    <property type="match status" value="1"/>
</dbReference>
<keyword evidence="7" id="KW-0326">Glycosidase</keyword>
<evidence type="ECO:0000256" key="10">
    <source>
        <dbReference type="SAM" id="MobiDB-lite"/>
    </source>
</evidence>
<dbReference type="Gene3D" id="2.60.120.260">
    <property type="entry name" value="Galactose-binding domain-like"/>
    <property type="match status" value="1"/>
</dbReference>
<evidence type="ECO:0000256" key="5">
    <source>
        <dbReference type="ARBA" id="ARBA00022801"/>
    </source>
</evidence>
<reference evidence="15" key="1">
    <citation type="journal article" date="2019" name="Int. J. Syst. Evol. Microbiol.">
        <title>The Global Catalogue of Microorganisms (GCM) 10K type strain sequencing project: providing services to taxonomists for standard genome sequencing and annotation.</title>
        <authorList>
            <consortium name="The Broad Institute Genomics Platform"/>
            <consortium name="The Broad Institute Genome Sequencing Center for Infectious Disease"/>
            <person name="Wu L."/>
            <person name="Ma J."/>
        </authorList>
    </citation>
    <scope>NUCLEOTIDE SEQUENCE [LARGE SCALE GENOMIC DNA]</scope>
    <source>
        <strain evidence="15">KCTC 52237</strain>
    </source>
</reference>
<dbReference type="EC" id="3.2.1.39" evidence="3"/>
<name>A0ABV7FDK3_9GAMM</name>
<dbReference type="Pfam" id="PF17652">
    <property type="entry name" value="Glyco_hydro81C"/>
    <property type="match status" value="1"/>
</dbReference>
<sequence length="1130" mass="121734">MKQLRKALLALGASVITPIAFTSIAISPVAVANVTAYGAGNIANAPNPAGYKCATDYGYWIYNAGLVKPGVSSCNPIGSPTPIYPQLVAPAADKPTMTHRWWGSISFMGEMKIGDPNGAGYITPDPMTARITDRGVRILGIPGGLRTNPTATQYSIPDPFNEVFDGIAVGNSDYNNLEAYLKDYSDGSVTVQWQSAGTAVMEATFVHGSPYAYFTALKGNLQLRTKAADGGEKGVFYQAGNSLGVWTNVAGNHNNFLITGHDATSFSNPNTATIGVNNASKRMTVTLLPQISGKPSTAMIQDFAQHATQRVDKVNITYAVNRNTNKVTVTHSYQFNGVPVTTMAGLLPMAWKNATQQAFTPYKVRSARGVTKFAATKSFSYTIPFVGVLPYLPENIGDYDEARLRQLVNEFINQDPASWNTFTDTYWAGKNYGKIAELAAIARSIGMTAEADQLIQWLKAELQDWFRANTNGGLDTTKYFAYDNNWNTLLGFDESFGSQQQLNDHHFHYGYFVRAAAEICRVEASWCSATQYGPMVELLIRDYAAARNDSMFPYLRNFDPANGFSWASGHANFVLGNNNESTSEAANAYGAMVLYGQITRNKAITDRGMYLHASSTAAYWEYWNNIDRFRGLGGDYDNFDSAYPKMTTSIIWGNGHVFSTWFSGAYAHILGIQGLPLSPLVFHIGQHADYLDKYVELGLSQSSNGKPSGLIDDQWRDVWWNIWAMSNGEAAVEDMLAYNFNYTPEAGETKAHTYHWVHTLKQLGHLATGTGALTASSPSAVAFNKNGLLTYIAYNFGCSPQYVRFSDGMTLNVPANSFRIKRTGETPDALPTSTSCTPTTGSSNSSLASSVTNSVTSSKASSSAATSVATSAASSVTTSSAIASSSVMSSSSTQASSIANNNQYGHTVLSSDSLRFFANNAAWADIHFTVNGGPQQNIRMTHSSDNSNYYELTGIPAGARVRYFMTIAQEIGAMDTPWAELIMSGNNQSSAPASSSSSSSSVAAFSRLIEAETYAFMSGLELFPSADAGGGQVVGAIDSGDWMAFTNINFPSSGSYLVEYRVASPSGGMLSLDLNGGSIVLGSAAIPATGDWGNFTTISHTVNINAGTFNVGIYAQQGGWSINWLRITKL</sequence>
<keyword evidence="6" id="KW-0119">Carbohydrate metabolism</keyword>
<dbReference type="PROSITE" id="PS52005">
    <property type="entry name" value="CBM56"/>
    <property type="match status" value="1"/>
</dbReference>